<organism evidence="2 3">
    <name type="scientific">Bondarzewia mesenterica</name>
    <dbReference type="NCBI Taxonomy" id="1095465"/>
    <lineage>
        <taxon>Eukaryota</taxon>
        <taxon>Fungi</taxon>
        <taxon>Dikarya</taxon>
        <taxon>Basidiomycota</taxon>
        <taxon>Agaricomycotina</taxon>
        <taxon>Agaricomycetes</taxon>
        <taxon>Russulales</taxon>
        <taxon>Bondarzewiaceae</taxon>
        <taxon>Bondarzewia</taxon>
    </lineage>
</organism>
<feature type="region of interest" description="Disordered" evidence="1">
    <location>
        <begin position="222"/>
        <end position="255"/>
    </location>
</feature>
<name>A0A4S4LWK0_9AGAM</name>
<comment type="caution">
    <text evidence="2">The sequence shown here is derived from an EMBL/GenBank/DDBJ whole genome shotgun (WGS) entry which is preliminary data.</text>
</comment>
<gene>
    <name evidence="2" type="ORF">EW146_g4395</name>
</gene>
<evidence type="ECO:0000256" key="1">
    <source>
        <dbReference type="SAM" id="MobiDB-lite"/>
    </source>
</evidence>
<feature type="compositionally biased region" description="Low complexity" evidence="1">
    <location>
        <begin position="176"/>
        <end position="187"/>
    </location>
</feature>
<keyword evidence="3" id="KW-1185">Reference proteome</keyword>
<feature type="compositionally biased region" description="Basic residues" evidence="1">
    <location>
        <begin position="81"/>
        <end position="91"/>
    </location>
</feature>
<feature type="compositionally biased region" description="Basic residues" evidence="1">
    <location>
        <begin position="236"/>
        <end position="245"/>
    </location>
</feature>
<dbReference type="OrthoDB" id="3215907at2759"/>
<reference evidence="2 3" key="1">
    <citation type="submission" date="2019-02" db="EMBL/GenBank/DDBJ databases">
        <title>Genome sequencing of the rare red list fungi Bondarzewia mesenterica.</title>
        <authorList>
            <person name="Buettner E."/>
            <person name="Kellner H."/>
        </authorList>
    </citation>
    <scope>NUCLEOTIDE SEQUENCE [LARGE SCALE GENOMIC DNA]</scope>
    <source>
        <strain evidence="2 3">DSM 108281</strain>
    </source>
</reference>
<dbReference type="AlphaFoldDB" id="A0A4S4LWK0"/>
<dbReference type="EMBL" id="SGPL01000169">
    <property type="protein sequence ID" value="THH16208.1"/>
    <property type="molecule type" value="Genomic_DNA"/>
</dbReference>
<accession>A0A4S4LWK0</accession>
<evidence type="ECO:0000313" key="2">
    <source>
        <dbReference type="EMBL" id="THH16208.1"/>
    </source>
</evidence>
<proteinExistence type="predicted"/>
<feature type="region of interest" description="Disordered" evidence="1">
    <location>
        <begin position="63"/>
        <end position="189"/>
    </location>
</feature>
<sequence>MSATITEMTTVRYPIPPPTLNKLDAAQRRRLMSSARKLGKVLGTQPILVESDCGPIRTVILPAHAKHSHSRSVPNTPTTKRPSKASTRRHGSIFNFTAPPSPISSSSSSPNSSTLYLPLTPRPSVDSERSFLPNPPSLSSKPRRSGEGPPPLILAMNTVSLSPTDPRVTPTPSTPQPTMSPTSPITPKARNRAEIRRTRMAKLQRTLGENVPSELVFPSSIGHLPSPSPAQSEKRHAGKPGRKVHAQGPPVFASGVNAPTMERWVGQWNRADIGQVQRELRRIEFRR</sequence>
<feature type="compositionally biased region" description="Low complexity" evidence="1">
    <location>
        <begin position="103"/>
        <end position="113"/>
    </location>
</feature>
<dbReference type="Proteomes" id="UP000310158">
    <property type="component" value="Unassembled WGS sequence"/>
</dbReference>
<feature type="compositionally biased region" description="Polar residues" evidence="1">
    <location>
        <begin position="71"/>
        <end position="80"/>
    </location>
</feature>
<protein>
    <submittedName>
        <fullName evidence="2">Uncharacterized protein</fullName>
    </submittedName>
</protein>
<evidence type="ECO:0000313" key="3">
    <source>
        <dbReference type="Proteomes" id="UP000310158"/>
    </source>
</evidence>